<reference evidence="4" key="1">
    <citation type="submission" date="2016-10" db="EMBL/GenBank/DDBJ databases">
        <authorList>
            <person name="Varghese N."/>
            <person name="Submissions S."/>
        </authorList>
    </citation>
    <scope>NUCLEOTIDE SEQUENCE [LARGE SCALE GENOMIC DNA]</scope>
    <source>
        <strain evidence="4">DSM 17465</strain>
    </source>
</reference>
<sequence length="436" mass="47533">MAPHEAGKACPQQMQKLTPMRSTVKSNAKKGYRKGTHRLISPLETIERVQPHLTKFGITRVANITGLDKIGLPVVSVYRPNARSLAVSQGKGLGLSAAKASGLMEAIELHHAENVKLPLKLASLADVSQEGTILDVSKLPRQFKQQLPADRQILWCEGHDLIEDNPIWVPYEMVHTNFTLPLSGSSGYFQMSSNGLASGNCWQEAVSHGICELVERDALALWSASGSTTCTKSRLNLASVEDPDCLAVMKMLREAGQAVGVWSITTDIGLPAFACTLVDLHPNHLGQLYVSDGSGCHCSREVALLRALTEAAQTRLTFIAGARDDAHRDFFEIARNRDRILEVQRRVIEGGESSGLHFSEVPSFEEQSFEYDIARQIEQLRSVGIEQLAIVNLGGYIEGIDVVRVVIPGLEGLHDAPGYVPGKRLKQQKRSCAGGS</sequence>
<name>A0A1I7DSZ4_9HYPH</name>
<proteinExistence type="predicted"/>
<evidence type="ECO:0000313" key="4">
    <source>
        <dbReference type="Proteomes" id="UP000183371"/>
    </source>
</evidence>
<dbReference type="InterPro" id="IPR003776">
    <property type="entry name" value="YcaO-like_dom"/>
</dbReference>
<evidence type="ECO:0000313" key="3">
    <source>
        <dbReference type="EMBL" id="SFU14726.1"/>
    </source>
</evidence>
<dbReference type="Pfam" id="PF02624">
    <property type="entry name" value="YcaO"/>
    <property type="match status" value="1"/>
</dbReference>
<dbReference type="NCBIfam" id="TIGR00702">
    <property type="entry name" value="YcaO-type kinase domain"/>
    <property type="match status" value="1"/>
</dbReference>
<dbReference type="AlphaFoldDB" id="A0A1I7DSZ4"/>
<evidence type="ECO:0000256" key="1">
    <source>
        <dbReference type="SAM" id="MobiDB-lite"/>
    </source>
</evidence>
<feature type="region of interest" description="Disordered" evidence="1">
    <location>
        <begin position="1"/>
        <end position="31"/>
    </location>
</feature>
<keyword evidence="3" id="KW-0808">Transferase</keyword>
<protein>
    <submittedName>
        <fullName evidence="3">Ribosomal protein S12 methylthiotransferase accessory factor</fullName>
    </submittedName>
</protein>
<feature type="domain" description="YcaO" evidence="2">
    <location>
        <begin position="90"/>
        <end position="436"/>
    </location>
</feature>
<dbReference type="PANTHER" id="PTHR37809">
    <property type="entry name" value="RIBOSOMAL PROTEIN S12 METHYLTHIOTRANSFERASE ACCESSORY FACTOR YCAO"/>
    <property type="match status" value="1"/>
</dbReference>
<feature type="compositionally biased region" description="Polar residues" evidence="1">
    <location>
        <begin position="12"/>
        <end position="26"/>
    </location>
</feature>
<keyword evidence="3" id="KW-0687">Ribonucleoprotein</keyword>
<organism evidence="3 4">
    <name type="scientific">Pseudovibrio denitrificans</name>
    <dbReference type="NCBI Taxonomy" id="258256"/>
    <lineage>
        <taxon>Bacteria</taxon>
        <taxon>Pseudomonadati</taxon>
        <taxon>Pseudomonadota</taxon>
        <taxon>Alphaproteobacteria</taxon>
        <taxon>Hyphomicrobiales</taxon>
        <taxon>Stappiaceae</taxon>
        <taxon>Pseudovibrio</taxon>
    </lineage>
</organism>
<dbReference type="Proteomes" id="UP000183371">
    <property type="component" value="Unassembled WGS sequence"/>
</dbReference>
<dbReference type="GO" id="GO:0016740">
    <property type="term" value="F:transferase activity"/>
    <property type="evidence" value="ECO:0007669"/>
    <property type="project" value="UniProtKB-KW"/>
</dbReference>
<dbReference type="PROSITE" id="PS51664">
    <property type="entry name" value="YCAO"/>
    <property type="match status" value="1"/>
</dbReference>
<dbReference type="PANTHER" id="PTHR37809:SF1">
    <property type="entry name" value="RIBOSOMAL PROTEIN S12 METHYLTHIOTRANSFERASE ACCESSORY FACTOR YCAO"/>
    <property type="match status" value="1"/>
</dbReference>
<evidence type="ECO:0000259" key="2">
    <source>
        <dbReference type="PROSITE" id="PS51664"/>
    </source>
</evidence>
<gene>
    <name evidence="3" type="ORF">SAMN05444141_11054</name>
</gene>
<dbReference type="EMBL" id="FPBD01000010">
    <property type="protein sequence ID" value="SFU14726.1"/>
    <property type="molecule type" value="Genomic_DNA"/>
</dbReference>
<keyword evidence="4" id="KW-1185">Reference proteome</keyword>
<accession>A0A1I7DSZ4</accession>
<dbReference type="GO" id="GO:0005840">
    <property type="term" value="C:ribosome"/>
    <property type="evidence" value="ECO:0007669"/>
    <property type="project" value="UniProtKB-KW"/>
</dbReference>
<dbReference type="Gene3D" id="3.30.1330.230">
    <property type="match status" value="1"/>
</dbReference>
<keyword evidence="3" id="KW-0689">Ribosomal protein</keyword>
<dbReference type="RefSeq" id="WP_208609268.1">
    <property type="nucleotide sequence ID" value="NZ_FPBD01000010.1"/>
</dbReference>